<dbReference type="InterPro" id="IPR016454">
    <property type="entry name" value="Cysteine_dSase"/>
</dbReference>
<dbReference type="EC" id="2.8.1.7" evidence="3"/>
<comment type="similarity">
    <text evidence="2">Belongs to the class-V pyridoxal-phosphate-dependent aminotransferase family. NifS/IscS subfamily.</text>
</comment>
<feature type="domain" description="Aminotransferase class V" evidence="11">
    <location>
        <begin position="4"/>
        <end position="381"/>
    </location>
</feature>
<dbReference type="PANTHER" id="PTHR11601:SF34">
    <property type="entry name" value="CYSTEINE DESULFURASE"/>
    <property type="match status" value="1"/>
</dbReference>
<protein>
    <recommendedName>
        <fullName evidence="3">cysteine desulfurase</fullName>
        <ecNumber evidence="3">2.8.1.7</ecNumber>
    </recommendedName>
</protein>
<name>A0A0G0WXN7_9BACT</name>
<comment type="cofactor">
    <cofactor evidence="1 10">
        <name>pyridoxal 5'-phosphate</name>
        <dbReference type="ChEBI" id="CHEBI:597326"/>
    </cofactor>
</comment>
<evidence type="ECO:0000256" key="1">
    <source>
        <dbReference type="ARBA" id="ARBA00001933"/>
    </source>
</evidence>
<organism evidence="12 13">
    <name type="scientific">Candidatus Wolfebacteria bacterium GW2011_GWB1_41_12</name>
    <dbReference type="NCBI Taxonomy" id="1619006"/>
    <lineage>
        <taxon>Bacteria</taxon>
        <taxon>Candidatus Wolfeibacteriota</taxon>
    </lineage>
</organism>
<sequence length="390" mass="43417">MKKIYFDCAATTPIDSTVKKAMLPYFSEKFGNPSSLHSFGQEVMAAIDDSREKIARSIGANFHEIIFTGSATEANNLALRGAMKFFNNQKISPLRIIISAIEHESILETARSLEKEGIEIIYLPVNKQGIVDLKKLKDSLNERTILISIMYANNEIGTIQPIAEIAKIISEFKKGEKISFPYPLFHTDAVQAFQFLNCDVEKLSVDLMTLSGHKIYGPKGVGALFMKHIPNSEFQILNSIITGGGQEFGLRSGTENVPAIVGFAKAAELAVKNRKKESEKIGQLTNYFWQKIKKIFPKTEINGSRNRLPNILNVYFSNRRAEDLLIKLDLAGVAVSSGSACSSRSTKLSYVLKAVGCDDKRIKSSLRFSFGKFTTKKEIDEVIKIMENIL</sequence>
<evidence type="ECO:0000256" key="7">
    <source>
        <dbReference type="ARBA" id="ARBA00023004"/>
    </source>
</evidence>
<gene>
    <name evidence="12" type="ORF">UU38_C0001G0072</name>
</gene>
<evidence type="ECO:0000313" key="12">
    <source>
        <dbReference type="EMBL" id="KKR89170.1"/>
    </source>
</evidence>
<keyword evidence="4" id="KW-0808">Transferase</keyword>
<keyword evidence="6" id="KW-0663">Pyridoxal phosphate</keyword>
<evidence type="ECO:0000256" key="4">
    <source>
        <dbReference type="ARBA" id="ARBA00022679"/>
    </source>
</evidence>
<evidence type="ECO:0000256" key="8">
    <source>
        <dbReference type="ARBA" id="ARBA00023014"/>
    </source>
</evidence>
<dbReference type="PANTHER" id="PTHR11601">
    <property type="entry name" value="CYSTEINE DESULFURYLASE FAMILY MEMBER"/>
    <property type="match status" value="1"/>
</dbReference>
<evidence type="ECO:0000313" key="13">
    <source>
        <dbReference type="Proteomes" id="UP000033918"/>
    </source>
</evidence>
<evidence type="ECO:0000256" key="5">
    <source>
        <dbReference type="ARBA" id="ARBA00022723"/>
    </source>
</evidence>
<dbReference type="EMBL" id="LCAK01000001">
    <property type="protein sequence ID" value="KKR89170.1"/>
    <property type="molecule type" value="Genomic_DNA"/>
</dbReference>
<keyword evidence="5" id="KW-0479">Metal-binding</keyword>
<dbReference type="AlphaFoldDB" id="A0A0G0WXN7"/>
<dbReference type="InterPro" id="IPR015421">
    <property type="entry name" value="PyrdxlP-dep_Trfase_major"/>
</dbReference>
<dbReference type="InterPro" id="IPR015424">
    <property type="entry name" value="PyrdxlP-dep_Trfase"/>
</dbReference>
<reference evidence="12 13" key="1">
    <citation type="journal article" date="2015" name="Nature">
        <title>rRNA introns, odd ribosomes, and small enigmatic genomes across a large radiation of phyla.</title>
        <authorList>
            <person name="Brown C.T."/>
            <person name="Hug L.A."/>
            <person name="Thomas B.C."/>
            <person name="Sharon I."/>
            <person name="Castelle C.J."/>
            <person name="Singh A."/>
            <person name="Wilkins M.J."/>
            <person name="Williams K.H."/>
            <person name="Banfield J.F."/>
        </authorList>
    </citation>
    <scope>NUCLEOTIDE SEQUENCE [LARGE SCALE GENOMIC DNA]</scope>
</reference>
<dbReference type="InterPro" id="IPR015422">
    <property type="entry name" value="PyrdxlP-dep_Trfase_small"/>
</dbReference>
<dbReference type="InterPro" id="IPR020578">
    <property type="entry name" value="Aminotrans_V_PyrdxlP_BS"/>
</dbReference>
<dbReference type="Pfam" id="PF00266">
    <property type="entry name" value="Aminotran_5"/>
    <property type="match status" value="1"/>
</dbReference>
<comment type="caution">
    <text evidence="12">The sequence shown here is derived from an EMBL/GenBank/DDBJ whole genome shotgun (WGS) entry which is preliminary data.</text>
</comment>
<dbReference type="GO" id="GO:0046872">
    <property type="term" value="F:metal ion binding"/>
    <property type="evidence" value="ECO:0007669"/>
    <property type="project" value="UniProtKB-KW"/>
</dbReference>
<dbReference type="Proteomes" id="UP000033918">
    <property type="component" value="Unassembled WGS sequence"/>
</dbReference>
<dbReference type="Gene3D" id="3.40.640.10">
    <property type="entry name" value="Type I PLP-dependent aspartate aminotransferase-like (Major domain)"/>
    <property type="match status" value="1"/>
</dbReference>
<dbReference type="Gene3D" id="1.10.260.50">
    <property type="match status" value="1"/>
</dbReference>
<dbReference type="GO" id="GO:0031071">
    <property type="term" value="F:cysteine desulfurase activity"/>
    <property type="evidence" value="ECO:0007669"/>
    <property type="project" value="UniProtKB-EC"/>
</dbReference>
<proteinExistence type="inferred from homology"/>
<dbReference type="Gene3D" id="3.90.1150.10">
    <property type="entry name" value="Aspartate Aminotransferase, domain 1"/>
    <property type="match status" value="1"/>
</dbReference>
<evidence type="ECO:0000256" key="3">
    <source>
        <dbReference type="ARBA" id="ARBA00012239"/>
    </source>
</evidence>
<keyword evidence="7" id="KW-0408">Iron</keyword>
<dbReference type="InterPro" id="IPR000192">
    <property type="entry name" value="Aminotrans_V_dom"/>
</dbReference>
<dbReference type="SUPFAM" id="SSF53383">
    <property type="entry name" value="PLP-dependent transferases"/>
    <property type="match status" value="1"/>
</dbReference>
<evidence type="ECO:0000256" key="10">
    <source>
        <dbReference type="RuleBase" id="RU004504"/>
    </source>
</evidence>
<comment type="catalytic activity">
    <reaction evidence="9">
        <text>(sulfur carrier)-H + L-cysteine = (sulfur carrier)-SH + L-alanine</text>
        <dbReference type="Rhea" id="RHEA:43892"/>
        <dbReference type="Rhea" id="RHEA-COMP:14737"/>
        <dbReference type="Rhea" id="RHEA-COMP:14739"/>
        <dbReference type="ChEBI" id="CHEBI:29917"/>
        <dbReference type="ChEBI" id="CHEBI:35235"/>
        <dbReference type="ChEBI" id="CHEBI:57972"/>
        <dbReference type="ChEBI" id="CHEBI:64428"/>
        <dbReference type="EC" id="2.8.1.7"/>
    </reaction>
</comment>
<evidence type="ECO:0000259" key="11">
    <source>
        <dbReference type="Pfam" id="PF00266"/>
    </source>
</evidence>
<evidence type="ECO:0000256" key="2">
    <source>
        <dbReference type="ARBA" id="ARBA00006490"/>
    </source>
</evidence>
<accession>A0A0G0WXN7</accession>
<dbReference type="PIRSF" id="PIRSF005572">
    <property type="entry name" value="NifS"/>
    <property type="match status" value="1"/>
</dbReference>
<keyword evidence="8" id="KW-0411">Iron-sulfur</keyword>
<dbReference type="PROSITE" id="PS00595">
    <property type="entry name" value="AA_TRANSFER_CLASS_5"/>
    <property type="match status" value="1"/>
</dbReference>
<dbReference type="GO" id="GO:0051536">
    <property type="term" value="F:iron-sulfur cluster binding"/>
    <property type="evidence" value="ECO:0007669"/>
    <property type="project" value="UniProtKB-KW"/>
</dbReference>
<evidence type="ECO:0000256" key="6">
    <source>
        <dbReference type="ARBA" id="ARBA00022898"/>
    </source>
</evidence>
<evidence type="ECO:0000256" key="9">
    <source>
        <dbReference type="ARBA" id="ARBA00050776"/>
    </source>
</evidence>
<dbReference type="PATRIC" id="fig|1619006.3.peg.76"/>